<sequence length="161" mass="17797">MSPTAVLEPELPLTDHRSPQEPEGPIPTPRLAQIQAITASGATRPQAAELLAALGEHAATHNGLIGLIDMGDTADHWSTEHVSLWRSVSDLRDFVHASHPALVAWQHRTGLRVTTERALWWVTAPERVTPEEARERLDHLRRNGPTRHAFTLRSPVPPPRG</sequence>
<feature type="domain" description="DUF3291" evidence="2">
    <location>
        <begin position="73"/>
        <end position="154"/>
    </location>
</feature>
<evidence type="ECO:0000256" key="1">
    <source>
        <dbReference type="SAM" id="MobiDB-lite"/>
    </source>
</evidence>
<dbReference type="RefSeq" id="WP_123202154.1">
    <property type="nucleotide sequence ID" value="NZ_RJMB01000016.1"/>
</dbReference>
<dbReference type="Pfam" id="PF11695">
    <property type="entry name" value="DUF3291"/>
    <property type="match status" value="1"/>
</dbReference>
<dbReference type="AlphaFoldDB" id="A0A3N0E6G8"/>
<gene>
    <name evidence="3" type="ORF">EFW17_15685</name>
</gene>
<evidence type="ECO:0000259" key="2">
    <source>
        <dbReference type="Pfam" id="PF11695"/>
    </source>
</evidence>
<proteinExistence type="predicted"/>
<evidence type="ECO:0000313" key="4">
    <source>
        <dbReference type="Proteomes" id="UP000269198"/>
    </source>
</evidence>
<comment type="caution">
    <text evidence="3">The sequence shown here is derived from an EMBL/GenBank/DDBJ whole genome shotgun (WGS) entry which is preliminary data.</text>
</comment>
<dbReference type="Proteomes" id="UP000269198">
    <property type="component" value="Unassembled WGS sequence"/>
</dbReference>
<dbReference type="OrthoDB" id="3429039at2"/>
<keyword evidence="4" id="KW-1185">Reference proteome</keyword>
<accession>A0A3N0E6G8</accession>
<evidence type="ECO:0000313" key="3">
    <source>
        <dbReference type="EMBL" id="RNL83447.1"/>
    </source>
</evidence>
<dbReference type="InterPro" id="IPR021708">
    <property type="entry name" value="DUF3291"/>
</dbReference>
<name>A0A3N0E6G8_9ACTN</name>
<dbReference type="EMBL" id="RJMB01000016">
    <property type="protein sequence ID" value="RNL83447.1"/>
    <property type="molecule type" value="Genomic_DNA"/>
</dbReference>
<organism evidence="3 4">
    <name type="scientific">Halostreptopolyspora alba</name>
    <dbReference type="NCBI Taxonomy" id="2487137"/>
    <lineage>
        <taxon>Bacteria</taxon>
        <taxon>Bacillati</taxon>
        <taxon>Actinomycetota</taxon>
        <taxon>Actinomycetes</taxon>
        <taxon>Streptosporangiales</taxon>
        <taxon>Nocardiopsidaceae</taxon>
        <taxon>Halostreptopolyspora</taxon>
    </lineage>
</organism>
<feature type="region of interest" description="Disordered" evidence="1">
    <location>
        <begin position="1"/>
        <end position="28"/>
    </location>
</feature>
<protein>
    <submittedName>
        <fullName evidence="3">DUF3291 domain-containing protein</fullName>
    </submittedName>
</protein>
<feature type="region of interest" description="Disordered" evidence="1">
    <location>
        <begin position="141"/>
        <end position="161"/>
    </location>
</feature>
<reference evidence="3 4" key="1">
    <citation type="submission" date="2018-11" db="EMBL/GenBank/DDBJ databases">
        <title>The genome draft of YIM 96095.</title>
        <authorList>
            <person name="Tang S.-K."/>
            <person name="Chunyu W.-X."/>
            <person name="Feng Y.-Z."/>
        </authorList>
    </citation>
    <scope>NUCLEOTIDE SEQUENCE [LARGE SCALE GENOMIC DNA]</scope>
    <source>
        <strain evidence="3 4">YIM 96095</strain>
    </source>
</reference>